<dbReference type="PANTHER" id="PTHR13931">
    <property type="entry name" value="UBIQUITINATION FACTOR E4"/>
    <property type="match status" value="1"/>
</dbReference>
<dbReference type="PANTHER" id="PTHR13931:SF2">
    <property type="entry name" value="UBIQUITIN CONJUGATION FACTOR E4 B"/>
    <property type="match status" value="1"/>
</dbReference>
<dbReference type="InterPro" id="IPR045132">
    <property type="entry name" value="UBE4"/>
</dbReference>
<evidence type="ECO:0000256" key="4">
    <source>
        <dbReference type="ARBA" id="ARBA00004906"/>
    </source>
</evidence>
<dbReference type="GO" id="GO:0036503">
    <property type="term" value="P:ERAD pathway"/>
    <property type="evidence" value="ECO:0007669"/>
    <property type="project" value="InterPro"/>
</dbReference>
<evidence type="ECO:0000256" key="8">
    <source>
        <dbReference type="ARBA" id="ARBA00022553"/>
    </source>
</evidence>
<dbReference type="GO" id="GO:0005634">
    <property type="term" value="C:nucleus"/>
    <property type="evidence" value="ECO:0007669"/>
    <property type="project" value="UniProtKB-SubCell"/>
</dbReference>
<accession>A0A9N9RSH0</accession>
<dbReference type="Pfam" id="PF04564">
    <property type="entry name" value="U-box"/>
    <property type="match status" value="1"/>
</dbReference>
<keyword evidence="8" id="KW-0597">Phosphoprotein</keyword>
<dbReference type="Gene3D" id="3.30.40.10">
    <property type="entry name" value="Zinc/RING finger domain, C3HC4 (zinc finger)"/>
    <property type="match status" value="1"/>
</dbReference>
<evidence type="ECO:0000259" key="17">
    <source>
        <dbReference type="PROSITE" id="PS51698"/>
    </source>
</evidence>
<keyword evidence="9" id="KW-0808">Transferase</keyword>
<organism evidence="18 19">
    <name type="scientific">Chironomus riparius</name>
    <dbReference type="NCBI Taxonomy" id="315576"/>
    <lineage>
        <taxon>Eukaryota</taxon>
        <taxon>Metazoa</taxon>
        <taxon>Ecdysozoa</taxon>
        <taxon>Arthropoda</taxon>
        <taxon>Hexapoda</taxon>
        <taxon>Insecta</taxon>
        <taxon>Pterygota</taxon>
        <taxon>Neoptera</taxon>
        <taxon>Endopterygota</taxon>
        <taxon>Diptera</taxon>
        <taxon>Nematocera</taxon>
        <taxon>Chironomoidea</taxon>
        <taxon>Chironomidae</taxon>
        <taxon>Chironominae</taxon>
        <taxon>Chironomus</taxon>
    </lineage>
</organism>
<dbReference type="SUPFAM" id="SSF57850">
    <property type="entry name" value="RING/U-box"/>
    <property type="match status" value="1"/>
</dbReference>
<reference evidence="18" key="2">
    <citation type="submission" date="2022-10" db="EMBL/GenBank/DDBJ databases">
        <authorList>
            <consortium name="ENA_rothamsted_submissions"/>
            <consortium name="culmorum"/>
            <person name="King R."/>
        </authorList>
    </citation>
    <scope>NUCLEOTIDE SEQUENCE</scope>
</reference>
<keyword evidence="12" id="KW-0539">Nucleus</keyword>
<evidence type="ECO:0000256" key="10">
    <source>
        <dbReference type="ARBA" id="ARBA00022786"/>
    </source>
</evidence>
<evidence type="ECO:0000256" key="9">
    <source>
        <dbReference type="ARBA" id="ARBA00022679"/>
    </source>
</evidence>
<name>A0A9N9RSH0_9DIPT</name>
<evidence type="ECO:0000256" key="1">
    <source>
        <dbReference type="ARBA" id="ARBA00000900"/>
    </source>
</evidence>
<keyword evidence="7" id="KW-0963">Cytoplasm</keyword>
<dbReference type="EMBL" id="OU895878">
    <property type="protein sequence ID" value="CAG9804136.1"/>
    <property type="molecule type" value="Genomic_DNA"/>
</dbReference>
<dbReference type="GO" id="GO:0005737">
    <property type="term" value="C:cytoplasm"/>
    <property type="evidence" value="ECO:0007669"/>
    <property type="project" value="UniProtKB-SubCell"/>
</dbReference>
<reference evidence="18" key="1">
    <citation type="submission" date="2022-01" db="EMBL/GenBank/DDBJ databases">
        <authorList>
            <person name="King R."/>
        </authorList>
    </citation>
    <scope>NUCLEOTIDE SEQUENCE</scope>
</reference>
<keyword evidence="19" id="KW-1185">Reference proteome</keyword>
<dbReference type="PROSITE" id="PS51698">
    <property type="entry name" value="U_BOX"/>
    <property type="match status" value="1"/>
</dbReference>
<dbReference type="FunFam" id="3.30.40.10:FF:000060">
    <property type="entry name" value="ubiquitin conjugation factor E4 B"/>
    <property type="match status" value="1"/>
</dbReference>
<dbReference type="OrthoDB" id="20295at2759"/>
<dbReference type="SMART" id="SM00504">
    <property type="entry name" value="Ubox"/>
    <property type="match status" value="1"/>
</dbReference>
<evidence type="ECO:0000256" key="6">
    <source>
        <dbReference type="ARBA" id="ARBA00012483"/>
    </source>
</evidence>
<keyword evidence="11" id="KW-0007">Acetylation</keyword>
<dbReference type="InterPro" id="IPR013083">
    <property type="entry name" value="Znf_RING/FYVE/PHD"/>
</dbReference>
<dbReference type="Proteomes" id="UP001153620">
    <property type="component" value="Chromosome 2"/>
</dbReference>
<evidence type="ECO:0000256" key="5">
    <source>
        <dbReference type="ARBA" id="ARBA00007434"/>
    </source>
</evidence>
<feature type="domain" description="U-box" evidence="17">
    <location>
        <begin position="1032"/>
        <end position="1105"/>
    </location>
</feature>
<dbReference type="GO" id="GO:0000151">
    <property type="term" value="C:ubiquitin ligase complex"/>
    <property type="evidence" value="ECO:0007669"/>
    <property type="project" value="InterPro"/>
</dbReference>
<dbReference type="InterPro" id="IPR003613">
    <property type="entry name" value="Ubox_domain"/>
</dbReference>
<dbReference type="EC" id="2.3.2.27" evidence="6"/>
<evidence type="ECO:0000256" key="7">
    <source>
        <dbReference type="ARBA" id="ARBA00022490"/>
    </source>
</evidence>
<evidence type="ECO:0000256" key="3">
    <source>
        <dbReference type="ARBA" id="ARBA00004496"/>
    </source>
</evidence>
<protein>
    <recommendedName>
        <fullName evidence="14">Ubiquitin conjugation factor E4 B</fullName>
        <ecNumber evidence="6">2.3.2.27</ecNumber>
    </recommendedName>
    <alternativeName>
        <fullName evidence="16">RING-type E3 ubiquitin transferase E4 B</fullName>
    </alternativeName>
    <alternativeName>
        <fullName evidence="15">Ubiquitin fusion degradation protein 2</fullName>
    </alternativeName>
</protein>
<evidence type="ECO:0000256" key="12">
    <source>
        <dbReference type="ARBA" id="ARBA00023242"/>
    </source>
</evidence>
<dbReference type="InterPro" id="IPR019474">
    <property type="entry name" value="Ub_conjug_fac_E4_core"/>
</dbReference>
<dbReference type="AlphaFoldDB" id="A0A9N9RSH0"/>
<evidence type="ECO:0000313" key="19">
    <source>
        <dbReference type="Proteomes" id="UP001153620"/>
    </source>
</evidence>
<dbReference type="GO" id="GO:0000209">
    <property type="term" value="P:protein polyubiquitination"/>
    <property type="evidence" value="ECO:0007669"/>
    <property type="project" value="TreeGrafter"/>
</dbReference>
<comment type="similarity">
    <text evidence="5">Belongs to the ubiquitin conjugation factor E4 family.</text>
</comment>
<proteinExistence type="inferred from homology"/>
<evidence type="ECO:0000256" key="2">
    <source>
        <dbReference type="ARBA" id="ARBA00004123"/>
    </source>
</evidence>
<comment type="pathway">
    <text evidence="4">Protein modification; protein ubiquitination.</text>
</comment>
<dbReference type="GO" id="GO:0006511">
    <property type="term" value="P:ubiquitin-dependent protein catabolic process"/>
    <property type="evidence" value="ECO:0007669"/>
    <property type="project" value="InterPro"/>
</dbReference>
<gene>
    <name evidence="18" type="ORF">CHIRRI_LOCUS7028</name>
</gene>
<dbReference type="Pfam" id="PF10408">
    <property type="entry name" value="Ufd2P_core"/>
    <property type="match status" value="1"/>
</dbReference>
<sequence>MDEDNQKQLTQEEIRLRRLRRLGVNNTSSNAEKTDESDNQKRIDETSINNNCCTFVAEKEIQKDDNKNTIISETTSVTNDKEENGMNISNPNLTEIIKMDTDEKEIKQTVPDRMEIDDNEVQEESIAKSISRILDSSWSKEFDASFPVKDVARSIMDSTLVPTNYPELISEIINDVIRQYITSDLIQEIEVNSLSDQILSSRMRNDDIEMDFDDETFSEPSRWKQTKKCTAKEAALYYLISSYNRSLTERQHKEISTECRRQLVNNAILLLDHDWSFETQQIVDTRSRSPLLQILYDETIPYQDFIKHLITELYNDHPKRFTRIFNTILEDIYLDMRCKQIKSIYTLPTHTIDRLIELVSVGLANNENVKPICNLVVSHRTFLPALSTDISGREISQISYLSPFLSISILIYDRYYDEDNTIDSVVQNDLQSKLEYVRTLLHKLFYTFILNKDTREMVLKYIGELLKHNAKREQYNADERSLASDGFMLNLMSVLQQLCHKVKLERIDPLFPFHPQSLVSIADDTKLKFEQAEYSKFLEKIRGQVQWEDPKFVSHCWFFTLHSHHLGIIPAISRYHKRLRAIKELQRMVDELNATESRWKNTPVARRNKNARDKWVNRIKKLTKAKNTMEILVLDPNVNRNCLQFYSSVCDYVLHHIEGRKKIEVPFYNTIPPNQLVASDEFASLPVWYIEDIADYLLFLLQNRVEVIIDYMDNSIVTWLLTLVCAPHLIKNPYLTAKLVEVLFVISPSIQQTTTKIFNMVMSHELTQTSLISALMRFYVDVETTGQSTEFYDKFTIRYHISHIFKSIWNSPVHRQAMIAESKNGNQFVKFINMLMNDSTFLLDESLENLKKIHEVQTLMMNEKEWSKLDTEEQATRQRQLVQDERQCRSYLTLARETVDMIHYLANDIKEPFLRKELVDRLSSMLNFNLHQLCGPKCRDLRVRNPARYGWEPRRLLGQIIDIYIRLSCDEFAAALARDERSFQRHLFEEAAEKIEKNNIRAAIEVEKFRSLIQKAGEIYTMNQKNEDDFADAPDDFRDPLMDTLINDPVQLPSGIIMDRSVITRHLLNSSTDPFNRQHLTEEQLVPVPELKTRIEQWKRDKRDKKSD</sequence>
<evidence type="ECO:0000256" key="14">
    <source>
        <dbReference type="ARBA" id="ARBA00072779"/>
    </source>
</evidence>
<evidence type="ECO:0000313" key="18">
    <source>
        <dbReference type="EMBL" id="CAG9804136.1"/>
    </source>
</evidence>
<evidence type="ECO:0000256" key="11">
    <source>
        <dbReference type="ARBA" id="ARBA00022990"/>
    </source>
</evidence>
<comment type="subcellular location">
    <subcellularLocation>
        <location evidence="3">Cytoplasm</location>
    </subcellularLocation>
    <subcellularLocation>
        <location evidence="2">Nucleus</location>
    </subcellularLocation>
</comment>
<comment type="catalytic activity">
    <reaction evidence="1">
        <text>S-ubiquitinyl-[E2 ubiquitin-conjugating enzyme]-L-cysteine + [acceptor protein]-L-lysine = [E2 ubiquitin-conjugating enzyme]-L-cysteine + N(6)-ubiquitinyl-[acceptor protein]-L-lysine.</text>
        <dbReference type="EC" id="2.3.2.27"/>
    </reaction>
</comment>
<comment type="function">
    <text evidence="13">Ubiquitin-protein ligase that probably functions as an E3 ligase in conjunction with specific E1 and E2 ligases. May also function as an E4 ligase mediating the assembly of polyubiquitin chains on substrates ubiquitinated by another E3 ubiquitin ligase. May regulate myosin assembly in striated muscles together with STUB1 and VCP/p97 by targeting myosin chaperone UNC45B for proteasomal degradation.</text>
</comment>
<dbReference type="GO" id="GO:0034450">
    <property type="term" value="F:ubiquitin-ubiquitin ligase activity"/>
    <property type="evidence" value="ECO:0007669"/>
    <property type="project" value="InterPro"/>
</dbReference>
<evidence type="ECO:0000256" key="15">
    <source>
        <dbReference type="ARBA" id="ARBA00081821"/>
    </source>
</evidence>
<dbReference type="CDD" id="cd16658">
    <property type="entry name" value="RING-Ubox_UBE4B"/>
    <property type="match status" value="1"/>
</dbReference>
<evidence type="ECO:0000256" key="16">
    <source>
        <dbReference type="ARBA" id="ARBA00083610"/>
    </source>
</evidence>
<keyword evidence="10" id="KW-0833">Ubl conjugation pathway</keyword>
<evidence type="ECO:0000256" key="13">
    <source>
        <dbReference type="ARBA" id="ARBA00056267"/>
    </source>
</evidence>